<dbReference type="Proteomes" id="UP001634394">
    <property type="component" value="Unassembled WGS sequence"/>
</dbReference>
<feature type="region of interest" description="Disordered" evidence="1">
    <location>
        <begin position="31"/>
        <end position="58"/>
    </location>
</feature>
<reference evidence="2 3" key="1">
    <citation type="submission" date="2024-11" db="EMBL/GenBank/DDBJ databases">
        <title>Chromosome-level genome assembly of the freshwater bivalve Anodonta woodiana.</title>
        <authorList>
            <person name="Chen X."/>
        </authorList>
    </citation>
    <scope>NUCLEOTIDE SEQUENCE [LARGE SCALE GENOMIC DNA]</scope>
    <source>
        <strain evidence="2">MN2024</strain>
        <tissue evidence="2">Gills</tissue>
    </source>
</reference>
<gene>
    <name evidence="2" type="ORF">ACJMK2_040614</name>
</gene>
<keyword evidence="3" id="KW-1185">Reference proteome</keyword>
<evidence type="ECO:0000313" key="3">
    <source>
        <dbReference type="Proteomes" id="UP001634394"/>
    </source>
</evidence>
<protein>
    <submittedName>
        <fullName evidence="2">Uncharacterized protein</fullName>
    </submittedName>
</protein>
<comment type="caution">
    <text evidence="2">The sequence shown here is derived from an EMBL/GenBank/DDBJ whole genome shotgun (WGS) entry which is preliminary data.</text>
</comment>
<name>A0ABD3W1M6_SINWO</name>
<feature type="non-terminal residue" evidence="2">
    <location>
        <position position="1"/>
    </location>
</feature>
<evidence type="ECO:0000256" key="1">
    <source>
        <dbReference type="SAM" id="MobiDB-lite"/>
    </source>
</evidence>
<organism evidence="2 3">
    <name type="scientific">Sinanodonta woodiana</name>
    <name type="common">Chinese pond mussel</name>
    <name type="synonym">Anodonta woodiana</name>
    <dbReference type="NCBI Taxonomy" id="1069815"/>
    <lineage>
        <taxon>Eukaryota</taxon>
        <taxon>Metazoa</taxon>
        <taxon>Spiralia</taxon>
        <taxon>Lophotrochozoa</taxon>
        <taxon>Mollusca</taxon>
        <taxon>Bivalvia</taxon>
        <taxon>Autobranchia</taxon>
        <taxon>Heteroconchia</taxon>
        <taxon>Palaeoheterodonta</taxon>
        <taxon>Unionida</taxon>
        <taxon>Unionoidea</taxon>
        <taxon>Unionidae</taxon>
        <taxon>Unioninae</taxon>
        <taxon>Sinanodonta</taxon>
    </lineage>
</organism>
<proteinExistence type="predicted"/>
<dbReference type="AlphaFoldDB" id="A0ABD3W1M6"/>
<feature type="non-terminal residue" evidence="2">
    <location>
        <position position="58"/>
    </location>
</feature>
<sequence length="58" mass="6029">TIDSYYNPYNPVAAAGAYGYSSPYSYLPTTTASGSTSVPSSQTYVLDLPPATNGADSR</sequence>
<accession>A0ABD3W1M6</accession>
<feature type="compositionally biased region" description="Polar residues" evidence="1">
    <location>
        <begin position="34"/>
        <end position="44"/>
    </location>
</feature>
<evidence type="ECO:0000313" key="2">
    <source>
        <dbReference type="EMBL" id="KAL3867764.1"/>
    </source>
</evidence>
<dbReference type="EMBL" id="JBJQND010000008">
    <property type="protein sequence ID" value="KAL3867764.1"/>
    <property type="molecule type" value="Genomic_DNA"/>
</dbReference>